<organism evidence="1">
    <name type="scientific">marine sediment metagenome</name>
    <dbReference type="NCBI Taxonomy" id="412755"/>
    <lineage>
        <taxon>unclassified sequences</taxon>
        <taxon>metagenomes</taxon>
        <taxon>ecological metagenomes</taxon>
    </lineage>
</organism>
<sequence length="45" mass="5109">MKVDLTETEIKLLARMLDMIQVNLAEAPDMLVLRGKIKDAIQDKP</sequence>
<name>X1GL96_9ZZZZ</name>
<dbReference type="EMBL" id="BARU01025246">
    <property type="protein sequence ID" value="GAH58681.1"/>
    <property type="molecule type" value="Genomic_DNA"/>
</dbReference>
<protein>
    <submittedName>
        <fullName evidence="1">Uncharacterized protein</fullName>
    </submittedName>
</protein>
<evidence type="ECO:0000313" key="1">
    <source>
        <dbReference type="EMBL" id="GAH58681.1"/>
    </source>
</evidence>
<proteinExistence type="predicted"/>
<accession>X1GL96</accession>
<dbReference type="AlphaFoldDB" id="X1GL96"/>
<gene>
    <name evidence="1" type="ORF">S03H2_40696</name>
</gene>
<reference evidence="1" key="1">
    <citation type="journal article" date="2014" name="Front. Microbiol.">
        <title>High frequency of phylogenetically diverse reductive dehalogenase-homologous genes in deep subseafloor sedimentary metagenomes.</title>
        <authorList>
            <person name="Kawai M."/>
            <person name="Futagami T."/>
            <person name="Toyoda A."/>
            <person name="Takaki Y."/>
            <person name="Nishi S."/>
            <person name="Hori S."/>
            <person name="Arai W."/>
            <person name="Tsubouchi T."/>
            <person name="Morono Y."/>
            <person name="Uchiyama I."/>
            <person name="Ito T."/>
            <person name="Fujiyama A."/>
            <person name="Inagaki F."/>
            <person name="Takami H."/>
        </authorList>
    </citation>
    <scope>NUCLEOTIDE SEQUENCE</scope>
    <source>
        <strain evidence="1">Expedition CK06-06</strain>
    </source>
</reference>
<comment type="caution">
    <text evidence="1">The sequence shown here is derived from an EMBL/GenBank/DDBJ whole genome shotgun (WGS) entry which is preliminary data.</text>
</comment>